<dbReference type="InterPro" id="IPR000198">
    <property type="entry name" value="RhoGAP_dom"/>
</dbReference>
<organism evidence="11 12">
    <name type="scientific">Limulus polyphemus</name>
    <name type="common">Atlantic horseshoe crab</name>
    <dbReference type="NCBI Taxonomy" id="6850"/>
    <lineage>
        <taxon>Eukaryota</taxon>
        <taxon>Metazoa</taxon>
        <taxon>Ecdysozoa</taxon>
        <taxon>Arthropoda</taxon>
        <taxon>Chelicerata</taxon>
        <taxon>Merostomata</taxon>
        <taxon>Xiphosura</taxon>
        <taxon>Limulidae</taxon>
        <taxon>Limulus</taxon>
    </lineage>
</organism>
<dbReference type="Pfam" id="PF24235">
    <property type="entry name" value="RHG29_45_N"/>
    <property type="match status" value="1"/>
</dbReference>
<name>A0ABM1BCB3_LIMPO</name>
<sequence>MAGGTKPLRGPFFKTLRYRSASLTNILESAKALCSSQKNKTHKRFNSSLHIEDPSCSYSSISELTRASTLPVEECPMRSVNNASSYSLEGAGKSLCVSMNSINSNGSSDSHLVEQENIVALTHDVRRFKEAVGQLKKNIEIEIGKQETTKNTVYEKLEELLQILRNILEKYPPVQSIELFMAVDTVIQLFKGHNFEDGISRPTQFVEAVDQLVGAFTNRVSEYLMGDFDSSSQTVPKTISREKVFDDGENELFPKDKDSVLSSLTPQEVDTRIMRFTDGVEIALHRAKVWSKYAKDILTYIEKRTILVAEHARNLNKLTQSMRPILQEESYLPFQSIYCTTLDQDLLNANAWLSTCVLLQGHKFMKPLSERRNEHERSRKQIKEKWRRELKQLHEVISNLQKVKFLYFQRQQEYEIAKSSTLKAENGETSKVDKKRRMEDDALQRAIEAETMYKNCIIEANKKQKKLESVKTEVLQRLRELLCQCDQTMKTVTVAYFELQHTISAAAPVQFQTLWESSRLYEPGAQYMEYVKHLSSTENTCQKIIPFTFEPFTGDGRTEKCCRSNGSLESCEGLSLHQSFEAKFSTKSKEHQSVRSLNTRTCTIMESDSDSISSFQSNKSQEITPPGSPEIAPHKRLVMSSDDELEMDQANNLFCKQPDTGVVIESIEKCTKAAETHNFKKLKTPAKCRKCDSYVYFQGVECSKCGLASHKKCLELLAIQCGHKQLPRKMTTFGIELIAYAREYGEEIPHIITKCVEEIDRRGYLIKGIYRVSGVKSKVESLCQCFENGAELVDLTEVHPNIVANVMKLYLRQLPEPLLTFRLYPDFIRIAKDYSSEKDQLAVKELRYLVQQLPHVHFTTVAYIMHHLKRITEHAEHNNMPSSNLGIVFGPTFIRTSEGSASLSSLVDTIYQARVTELLISYSDQIFGFPEVVYPDLLIDTSEVKKESSNHYAFSQESRCNNMDQTMSAVSGVVKNLINDTPATTSLQEYSFLSANSRDKENFSISKTHSADDCLGSGRYLDDEILELSLCDESHSKKSPLLPAMITSSAMGLKRHPESLPSTRKIQVQSQASATQTKVVPPPCKDISVNDTASEQEYEKESRKNMEFSSFSDTSVVNIASQTATLPSTSTSFIPLVDQKANNSNVASRPSTAELRRNFFETQSKNMPGISAAAQYSGSIDSNKVENQHSLFRPSSGSYSASTLSSTVNLQTSLNSNQSVLEQLFQHNINTVRNQEPGIKVPALESKTQSENPTVSTSLKDPSTKYVCPFTKNSSSVNTRLPHSPISSSATYSVQTKEKKFPQCDQRSLLSSKPPLEPSMRKLSCPEERCCRQLRKASRNFFSSSQEGFASSKQSINNIEPSLPRPVAKSRIGLASHTPCSFTNSSTAYHSLTSTSSQKELFQQYEPPKITGLSSDRESHFV</sequence>
<evidence type="ECO:0000256" key="7">
    <source>
        <dbReference type="SAM" id="MobiDB-lite"/>
    </source>
</evidence>
<dbReference type="RefSeq" id="XP_013779137.2">
    <property type="nucleotide sequence ID" value="XM_013923683.2"/>
</dbReference>
<dbReference type="Pfam" id="PF22699">
    <property type="entry name" value="GMIP-like_FCH"/>
    <property type="match status" value="1"/>
</dbReference>
<protein>
    <submittedName>
        <fullName evidence="12">Rho GTPase-activating protein 45-like isoform X1</fullName>
    </submittedName>
</protein>
<dbReference type="Gene3D" id="1.10.555.10">
    <property type="entry name" value="Rho GTPase activation protein"/>
    <property type="match status" value="1"/>
</dbReference>
<dbReference type="InterPro" id="IPR057028">
    <property type="entry name" value="RHG29_45_N"/>
</dbReference>
<dbReference type="InterPro" id="IPR031160">
    <property type="entry name" value="F_BAR_dom"/>
</dbReference>
<dbReference type="InterPro" id="IPR054713">
    <property type="entry name" value="GMIP/FCHO2-like_FCH"/>
</dbReference>
<evidence type="ECO:0000256" key="2">
    <source>
        <dbReference type="ARBA" id="ARBA00022723"/>
    </source>
</evidence>
<dbReference type="GeneID" id="106463634"/>
<dbReference type="Proteomes" id="UP000694941">
    <property type="component" value="Unplaced"/>
</dbReference>
<dbReference type="Pfam" id="PF00130">
    <property type="entry name" value="C1_1"/>
    <property type="match status" value="1"/>
</dbReference>
<dbReference type="PROSITE" id="PS00479">
    <property type="entry name" value="ZF_DAG_PE_1"/>
    <property type="match status" value="1"/>
</dbReference>
<keyword evidence="3" id="KW-0863">Zinc-finger</keyword>
<evidence type="ECO:0000259" key="8">
    <source>
        <dbReference type="PROSITE" id="PS50081"/>
    </source>
</evidence>
<dbReference type="SUPFAM" id="SSF103657">
    <property type="entry name" value="BAR/IMD domain-like"/>
    <property type="match status" value="1"/>
</dbReference>
<evidence type="ECO:0000256" key="4">
    <source>
        <dbReference type="ARBA" id="ARBA00022833"/>
    </source>
</evidence>
<feature type="region of interest" description="Disordered" evidence="7">
    <location>
        <begin position="1272"/>
        <end position="1322"/>
    </location>
</feature>
<dbReference type="Pfam" id="PF00620">
    <property type="entry name" value="RhoGAP"/>
    <property type="match status" value="1"/>
</dbReference>
<feature type="region of interest" description="Disordered" evidence="7">
    <location>
        <begin position="608"/>
        <end position="633"/>
    </location>
</feature>
<dbReference type="InterPro" id="IPR008936">
    <property type="entry name" value="Rho_GTPase_activation_prot"/>
</dbReference>
<evidence type="ECO:0000259" key="10">
    <source>
        <dbReference type="PROSITE" id="PS51741"/>
    </source>
</evidence>
<dbReference type="Gene3D" id="1.20.1270.60">
    <property type="entry name" value="Arfaptin homology (AH) domain/BAR domain"/>
    <property type="match status" value="1"/>
</dbReference>
<feature type="region of interest" description="Disordered" evidence="7">
    <location>
        <begin position="1052"/>
        <end position="1094"/>
    </location>
</feature>
<feature type="domain" description="F-BAR" evidence="10">
    <location>
        <begin position="267"/>
        <end position="526"/>
    </location>
</feature>
<dbReference type="CDD" id="cd20816">
    <property type="entry name" value="C1_GMIP-like"/>
    <property type="match status" value="1"/>
</dbReference>
<feature type="domain" description="Phorbol-ester/DAG-type" evidence="8">
    <location>
        <begin position="676"/>
        <end position="721"/>
    </location>
</feature>
<feature type="compositionally biased region" description="Low complexity" evidence="7">
    <location>
        <begin position="610"/>
        <end position="621"/>
    </location>
</feature>
<dbReference type="SUPFAM" id="SSF48350">
    <property type="entry name" value="GTPase activation domain, GAP"/>
    <property type="match status" value="1"/>
</dbReference>
<proteinExistence type="predicted"/>
<dbReference type="PROSITE" id="PS51741">
    <property type="entry name" value="F_BAR"/>
    <property type="match status" value="1"/>
</dbReference>
<keyword evidence="2" id="KW-0479">Metal-binding</keyword>
<evidence type="ECO:0000256" key="6">
    <source>
        <dbReference type="PROSITE-ProRule" id="PRU01077"/>
    </source>
</evidence>
<evidence type="ECO:0000313" key="12">
    <source>
        <dbReference type="RefSeq" id="XP_013779137.2"/>
    </source>
</evidence>
<dbReference type="InterPro" id="IPR027267">
    <property type="entry name" value="AH/BAR_dom_sf"/>
</dbReference>
<gene>
    <name evidence="12" type="primary">LOC106463634</name>
</gene>
<feature type="compositionally biased region" description="Polar residues" evidence="7">
    <location>
        <begin position="1060"/>
        <end position="1078"/>
    </location>
</feature>
<keyword evidence="1" id="KW-0343">GTPase activation</keyword>
<feature type="compositionally biased region" description="Polar residues" evidence="7">
    <location>
        <begin position="1272"/>
        <end position="1295"/>
    </location>
</feature>
<evidence type="ECO:0000259" key="9">
    <source>
        <dbReference type="PROSITE" id="PS50238"/>
    </source>
</evidence>
<reference evidence="12" key="1">
    <citation type="submission" date="2025-08" db="UniProtKB">
        <authorList>
            <consortium name="RefSeq"/>
        </authorList>
    </citation>
    <scope>IDENTIFICATION</scope>
    <source>
        <tissue evidence="12">Muscle</tissue>
    </source>
</reference>
<dbReference type="SMART" id="SM00324">
    <property type="entry name" value="RhoGAP"/>
    <property type="match status" value="1"/>
</dbReference>
<keyword evidence="5 6" id="KW-0175">Coiled coil</keyword>
<keyword evidence="4" id="KW-0862">Zinc</keyword>
<dbReference type="SUPFAM" id="SSF57889">
    <property type="entry name" value="Cysteine-rich domain"/>
    <property type="match status" value="1"/>
</dbReference>
<dbReference type="InterPro" id="IPR002219">
    <property type="entry name" value="PKC_DAG/PE"/>
</dbReference>
<dbReference type="PANTHER" id="PTHR15228:SF25">
    <property type="entry name" value="F-BAR DOMAIN-CONTAINING PROTEIN"/>
    <property type="match status" value="1"/>
</dbReference>
<accession>A0ABM1BCB3</accession>
<dbReference type="PROSITE" id="PS50238">
    <property type="entry name" value="RHOGAP"/>
    <property type="match status" value="1"/>
</dbReference>
<feature type="domain" description="Rho-GAP" evidence="9">
    <location>
        <begin position="735"/>
        <end position="927"/>
    </location>
</feature>
<keyword evidence="11" id="KW-1185">Reference proteome</keyword>
<dbReference type="PROSITE" id="PS50081">
    <property type="entry name" value="ZF_DAG_PE_2"/>
    <property type="match status" value="1"/>
</dbReference>
<evidence type="ECO:0000256" key="5">
    <source>
        <dbReference type="ARBA" id="ARBA00023054"/>
    </source>
</evidence>
<evidence type="ECO:0000256" key="3">
    <source>
        <dbReference type="ARBA" id="ARBA00022771"/>
    </source>
</evidence>
<dbReference type="SMART" id="SM00109">
    <property type="entry name" value="C1"/>
    <property type="match status" value="1"/>
</dbReference>
<evidence type="ECO:0000256" key="1">
    <source>
        <dbReference type="ARBA" id="ARBA00022468"/>
    </source>
</evidence>
<dbReference type="Gene3D" id="3.30.60.20">
    <property type="match status" value="1"/>
</dbReference>
<evidence type="ECO:0000313" key="11">
    <source>
        <dbReference type="Proteomes" id="UP000694941"/>
    </source>
</evidence>
<dbReference type="InterPro" id="IPR046349">
    <property type="entry name" value="C1-like_sf"/>
</dbReference>
<dbReference type="InterPro" id="IPR051025">
    <property type="entry name" value="RhoGAP"/>
</dbReference>
<dbReference type="PANTHER" id="PTHR15228">
    <property type="entry name" value="SPERMATHECAL PHYSIOLOGY VARIANT"/>
    <property type="match status" value="1"/>
</dbReference>